<evidence type="ECO:0000256" key="2">
    <source>
        <dbReference type="ARBA" id="ARBA00022475"/>
    </source>
</evidence>
<dbReference type="Proteomes" id="UP000772812">
    <property type="component" value="Unassembled WGS sequence"/>
</dbReference>
<evidence type="ECO:0000256" key="3">
    <source>
        <dbReference type="ARBA" id="ARBA00022692"/>
    </source>
</evidence>
<feature type="transmembrane region" description="Helical" evidence="6">
    <location>
        <begin position="297"/>
        <end position="319"/>
    </location>
</feature>
<reference evidence="7 8" key="1">
    <citation type="journal article" date="2021" name="Syst. Appl. Microbiol.">
        <title>Persephonella atlantica sp. nov.: How to adapt to physico-chemical gradients in high temperature hydrothermal habitats.</title>
        <authorList>
            <person name="Francois D.X."/>
            <person name="Godfroy A."/>
            <person name="Mathien C."/>
            <person name="Aube J."/>
            <person name="Cathalot C."/>
            <person name="Lesongeur F."/>
            <person name="L'Haridon S."/>
            <person name="Philippon X."/>
            <person name="Roussel E.G."/>
        </authorList>
    </citation>
    <scope>NUCLEOTIDE SEQUENCE [LARGE SCALE GENOMIC DNA]</scope>
    <source>
        <strain evidence="7 8">MO1340</strain>
    </source>
</reference>
<feature type="transmembrane region" description="Helical" evidence="6">
    <location>
        <begin position="270"/>
        <end position="290"/>
    </location>
</feature>
<comment type="subcellular location">
    <subcellularLocation>
        <location evidence="1">Cell membrane</location>
        <topology evidence="1">Multi-pass membrane protein</topology>
    </subcellularLocation>
</comment>
<gene>
    <name evidence="7" type="ORF">GWK41_08735</name>
</gene>
<evidence type="ECO:0000256" key="6">
    <source>
        <dbReference type="SAM" id="Phobius"/>
    </source>
</evidence>
<dbReference type="EMBL" id="JAACYA010000002">
    <property type="protein sequence ID" value="MBK3333155.1"/>
    <property type="molecule type" value="Genomic_DNA"/>
</dbReference>
<evidence type="ECO:0000313" key="7">
    <source>
        <dbReference type="EMBL" id="MBK3333155.1"/>
    </source>
</evidence>
<name>A0ABS1GJU4_9AQUI</name>
<sequence>MKILLRYLYKKLTIYLLVIVPSFTFVAMLMEIIEILRKVKKIDYGDIFLYSIFQSPEKVYYILPVSVVLAFFLLARDLINSREIYPILLNGISIKKIGLSLFIFPLFISAVQIANLEIVIPQAKKKAESIYQSLKEEKISEPVIAYNTWVTMNKKTFVYFSFLDLLRKRGKGIKLVIFSKDFTPSLIVEGKSFQIGKYIKVFSGKVVTLKGTDELHVKYFKEFTFPEKIDLDNFRKLIKVKKPISIKQLYTSAKIAEEYGYPSSYYWSKMYSKVATVIAPLILSFSLYPLIWSRKKFNIAVISLLILLYWYSAAFLSSLSQTGVIPYYSVLSVDLLFLIFGFLFFRKLKFSEL</sequence>
<dbReference type="Pfam" id="PF03739">
    <property type="entry name" value="LptF_LptG"/>
    <property type="match status" value="1"/>
</dbReference>
<evidence type="ECO:0000256" key="4">
    <source>
        <dbReference type="ARBA" id="ARBA00022989"/>
    </source>
</evidence>
<dbReference type="PANTHER" id="PTHR33529">
    <property type="entry name" value="SLR0882 PROTEIN-RELATED"/>
    <property type="match status" value="1"/>
</dbReference>
<organism evidence="7 8">
    <name type="scientific">Persephonella atlantica</name>
    <dbReference type="NCBI Taxonomy" id="2699429"/>
    <lineage>
        <taxon>Bacteria</taxon>
        <taxon>Pseudomonadati</taxon>
        <taxon>Aquificota</taxon>
        <taxon>Aquificia</taxon>
        <taxon>Aquificales</taxon>
        <taxon>Hydrogenothermaceae</taxon>
        <taxon>Persephonella</taxon>
    </lineage>
</organism>
<keyword evidence="8" id="KW-1185">Reference proteome</keyword>
<evidence type="ECO:0000256" key="1">
    <source>
        <dbReference type="ARBA" id="ARBA00004651"/>
    </source>
</evidence>
<comment type="caution">
    <text evidence="7">The sequence shown here is derived from an EMBL/GenBank/DDBJ whole genome shotgun (WGS) entry which is preliminary data.</text>
</comment>
<keyword evidence="2" id="KW-1003">Cell membrane</keyword>
<evidence type="ECO:0000256" key="5">
    <source>
        <dbReference type="ARBA" id="ARBA00023136"/>
    </source>
</evidence>
<proteinExistence type="predicted"/>
<dbReference type="RefSeq" id="WP_200674580.1">
    <property type="nucleotide sequence ID" value="NZ_JAACYA010000002.1"/>
</dbReference>
<feature type="transmembrane region" description="Helical" evidence="6">
    <location>
        <begin position="59"/>
        <end position="79"/>
    </location>
</feature>
<feature type="transmembrane region" description="Helical" evidence="6">
    <location>
        <begin position="325"/>
        <end position="345"/>
    </location>
</feature>
<keyword evidence="5 6" id="KW-0472">Membrane</keyword>
<dbReference type="InterPro" id="IPR005495">
    <property type="entry name" value="LptG/LptF_permease"/>
</dbReference>
<protein>
    <submittedName>
        <fullName evidence="7">LptF/LptG family permease</fullName>
    </submittedName>
</protein>
<evidence type="ECO:0000313" key="8">
    <source>
        <dbReference type="Proteomes" id="UP000772812"/>
    </source>
</evidence>
<feature type="transmembrane region" description="Helical" evidence="6">
    <location>
        <begin position="12"/>
        <end position="33"/>
    </location>
</feature>
<keyword evidence="4 6" id="KW-1133">Transmembrane helix</keyword>
<accession>A0ABS1GJU4</accession>
<feature type="transmembrane region" description="Helical" evidence="6">
    <location>
        <begin position="99"/>
        <end position="120"/>
    </location>
</feature>
<dbReference type="PANTHER" id="PTHR33529:SF6">
    <property type="entry name" value="YJGP_YJGQ FAMILY PERMEASE"/>
    <property type="match status" value="1"/>
</dbReference>
<keyword evidence="3 6" id="KW-0812">Transmembrane</keyword>